<evidence type="ECO:0000256" key="11">
    <source>
        <dbReference type="ARBA" id="ARBA00023014"/>
    </source>
</evidence>
<dbReference type="GO" id="GO:0005524">
    <property type="term" value="F:ATP binding"/>
    <property type="evidence" value="ECO:0007669"/>
    <property type="project" value="UniProtKB-UniRule"/>
</dbReference>
<comment type="cofactor">
    <cofactor evidence="14">
        <name>Mg(2+)</name>
        <dbReference type="ChEBI" id="CHEBI:18420"/>
    </cofactor>
</comment>
<feature type="binding site" evidence="14">
    <location>
        <position position="857"/>
    </location>
    <ligand>
        <name>[4Fe-4S] cluster</name>
        <dbReference type="ChEBI" id="CHEBI:49883"/>
    </ligand>
</feature>
<organism evidence="17 18">
    <name type="scientific">Bacillus thermozeamaize</name>
    <dbReference type="NCBI Taxonomy" id="230954"/>
    <lineage>
        <taxon>Bacteria</taxon>
        <taxon>Bacillati</taxon>
        <taxon>Bacillota</taxon>
        <taxon>Bacilli</taxon>
        <taxon>Bacillales</taxon>
        <taxon>Bacillaceae</taxon>
        <taxon>Bacillus</taxon>
    </lineage>
</organism>
<dbReference type="Gene3D" id="6.10.140.1030">
    <property type="match status" value="1"/>
</dbReference>
<comment type="similarity">
    <text evidence="14">Belongs to the helicase family. AddB/RexB type 1 subfamily.</text>
</comment>
<evidence type="ECO:0000256" key="4">
    <source>
        <dbReference type="ARBA" id="ARBA00022741"/>
    </source>
</evidence>
<evidence type="ECO:0000259" key="16">
    <source>
        <dbReference type="PROSITE" id="PS51217"/>
    </source>
</evidence>
<dbReference type="HAMAP" id="MF_01452">
    <property type="entry name" value="AddB_type1"/>
    <property type="match status" value="1"/>
</dbReference>
<comment type="miscellaneous">
    <text evidence="14">Despite having conserved helicase domains, this subunit does not have helicase activity.</text>
</comment>
<sequence length="1241" mass="141273">MILGRSGSGKTTFCLEEMIQKQQEDPLGPPVIYLVPEQMTFQSEMKLIRSKRLQGMIRLQIYSFSRLAWRVLQETGGITRHLLNRTGIHMLLRKIVEHEKQRLRLFSTAADTGGFIQQLEEMTEELRRYAVTPEMLRARREELLARGTVQAQEVILADKLHDLSLILDRLQKHLEGKYLDGEDMLRLLAERVPFSAELRGAEVYIDGFHSFTPQEMAVVRSLLATARRVTVTLTLDRVPEELPDPLALFYMTARTYRQLERAAEETGCLMEEPVCLAGGRRFASPELAHIERVFEVYPSVPFDGTAAEISDDGQGLDGEHVLAGQQDLSGEQNAHDGQVSGIVPDAVQLLPAVNRRAEVEGVAREILHLVRDQGYRFRDVAIMVRNSQDYHDLIETIFEDYGIPVFMDQKRSMLNHPLIELLRSALEVVHANWRYEAVFRCLKTELLFPAGCIAGEKRAALRDEVDRLENYVLAHGIQGGRWFQQASWRLRGQAAEAPEAAEQELEDKRIRQHQGSVQTHGEDGQEEAFNGLRRLLITPLRRLQTCLERASTVREKCAQIYLFLEEQEIPRKIERLRDEALAAGELERAREHEQVWGAVVELLEQMVEILGDEPLSLDLFRKLLETGLESMQFALVPPALDQVLVAQMERSRVSDVKCVFILGANEGVIPARPKEDGMLSEEEREWLQQRGVELAPGSRQQLLDEQFLIYMALTRPAERLVVSYPLADEEGGTLLPSVLVRRMKEWLPHLQERLLVSAPHEAPAENQLDFVAHPGPTLSYLTSRLQEWRRGYPVETLWWDVYNWAILHPEWSTRARRLLASLFYRNEARPLAREQSLALYGSRLRLSVSRMERFQSCPFMHFAAYGLRLKERPLFRLEAPDIGQLFHAALKQITERLRAEGMDWHELTRAQCESLAREAVDQLAPEIGREILLSSNRYHYMKRKLARTVGQAAIILSEHARASGFSPVGLEVGFGPGESLPPLRFTLPDGMTLELVGRIDRVDKAVGEQGLLLRIIDYKSGRQELRLDELYHGLAWQMLVYLDVVLTYAPDWLGSEAQPAGVLYFHVHQPLIRATRELSAEELEAELLKQFRMKGLLLADPSVIRLMDQTLETGTSRIIPAGIKKDGTFYSHSSVISREDFGHLRRFVRTEISRIGERLLSGENGIQPFRLREKTACTFCPYRPVCQFDPTLDGNAYRVLKGEKAEQILARIRAYEAQAGGGRDGERDDALAEAAGKPLDG</sequence>
<evidence type="ECO:0000256" key="15">
    <source>
        <dbReference type="SAM" id="MobiDB-lite"/>
    </source>
</evidence>
<dbReference type="Gene3D" id="3.40.50.300">
    <property type="entry name" value="P-loop containing nucleotide triphosphate hydrolases"/>
    <property type="match status" value="3"/>
</dbReference>
<comment type="caution">
    <text evidence="17">The sequence shown here is derived from an EMBL/GenBank/DDBJ whole genome shotgun (WGS) entry which is preliminary data.</text>
</comment>
<evidence type="ECO:0000256" key="8">
    <source>
        <dbReference type="ARBA" id="ARBA00022839"/>
    </source>
</evidence>
<dbReference type="InterPro" id="IPR011604">
    <property type="entry name" value="PDDEXK-like_dom_sf"/>
</dbReference>
<dbReference type="InterPro" id="IPR027417">
    <property type="entry name" value="P-loop_NTPase"/>
</dbReference>
<keyword evidence="3 14" id="KW-0479">Metal-binding</keyword>
<evidence type="ECO:0000256" key="6">
    <source>
        <dbReference type="ARBA" id="ARBA00022801"/>
    </source>
</evidence>
<keyword evidence="10 14" id="KW-0408">Iron</keyword>
<keyword evidence="7 14" id="KW-0347">Helicase</keyword>
<feature type="domain" description="UvrD-like helicase C-terminal" evidence="16">
    <location>
        <begin position="313"/>
        <end position="641"/>
    </location>
</feature>
<evidence type="ECO:0000256" key="2">
    <source>
        <dbReference type="ARBA" id="ARBA00022722"/>
    </source>
</evidence>
<dbReference type="SUPFAM" id="SSF52540">
    <property type="entry name" value="P-loop containing nucleoside triphosphate hydrolases"/>
    <property type="match status" value="1"/>
</dbReference>
<evidence type="ECO:0000256" key="3">
    <source>
        <dbReference type="ARBA" id="ARBA00022723"/>
    </source>
</evidence>
<accession>A0A1Y3PVD8</accession>
<dbReference type="InterPro" id="IPR049035">
    <property type="entry name" value="ADDB_N"/>
</dbReference>
<name>A0A1Y3PVD8_9BACI</name>
<dbReference type="Proteomes" id="UP000196475">
    <property type="component" value="Unassembled WGS sequence"/>
</dbReference>
<feature type="region of interest" description="Disordered" evidence="15">
    <location>
        <begin position="1218"/>
        <end position="1241"/>
    </location>
</feature>
<dbReference type="AlphaFoldDB" id="A0A1Y3PVD8"/>
<dbReference type="PANTHER" id="PTHR30591:SF1">
    <property type="entry name" value="RECBCD ENZYME SUBUNIT RECC"/>
    <property type="match status" value="1"/>
</dbReference>
<keyword evidence="12 14" id="KW-0238">DNA-binding</keyword>
<dbReference type="Pfam" id="PF12705">
    <property type="entry name" value="PDDEXK_1"/>
    <property type="match status" value="1"/>
</dbReference>
<evidence type="ECO:0000256" key="14">
    <source>
        <dbReference type="HAMAP-Rule" id="MF_01452"/>
    </source>
</evidence>
<evidence type="ECO:0000256" key="1">
    <source>
        <dbReference type="ARBA" id="ARBA00022485"/>
    </source>
</evidence>
<protein>
    <recommendedName>
        <fullName evidence="14">ATP-dependent helicase/deoxyribonuclease subunit B</fullName>
        <ecNumber evidence="14">3.1.-.-</ecNumber>
    </recommendedName>
    <alternativeName>
        <fullName evidence="14">ATP-dependent helicase/nuclease subunit AddB</fullName>
    </alternativeName>
</protein>
<dbReference type="GO" id="GO:0008409">
    <property type="term" value="F:5'-3' exonuclease activity"/>
    <property type="evidence" value="ECO:0007669"/>
    <property type="project" value="UniProtKB-UniRule"/>
</dbReference>
<reference evidence="18" key="1">
    <citation type="submission" date="2016-06" db="EMBL/GenBank/DDBJ databases">
        <authorList>
            <person name="Nascimento L."/>
            <person name="Pereira R.V."/>
            <person name="Martins L.F."/>
            <person name="Quaggio R.B."/>
            <person name="Silva A.M."/>
            <person name="Setubal J.C."/>
        </authorList>
    </citation>
    <scope>NUCLEOTIDE SEQUENCE [LARGE SCALE GENOMIC DNA]</scope>
</reference>
<evidence type="ECO:0000256" key="13">
    <source>
        <dbReference type="ARBA" id="ARBA00023204"/>
    </source>
</evidence>
<feature type="binding site" evidence="14">
    <location>
        <position position="1180"/>
    </location>
    <ligand>
        <name>[4Fe-4S] cluster</name>
        <dbReference type="ChEBI" id="CHEBI:49883"/>
    </ligand>
</feature>
<dbReference type="InterPro" id="IPR038726">
    <property type="entry name" value="PDDEXK_AddAB-type"/>
</dbReference>
<dbReference type="EC" id="3.1.-.-" evidence="14"/>
<evidence type="ECO:0000256" key="9">
    <source>
        <dbReference type="ARBA" id="ARBA00022840"/>
    </source>
</evidence>
<dbReference type="NCBIfam" id="TIGR02773">
    <property type="entry name" value="addB_Gpos"/>
    <property type="match status" value="1"/>
</dbReference>
<dbReference type="Pfam" id="PF13361">
    <property type="entry name" value="UvrD_C"/>
    <property type="match status" value="1"/>
</dbReference>
<dbReference type="PANTHER" id="PTHR30591">
    <property type="entry name" value="RECBCD ENZYME SUBUNIT RECC"/>
    <property type="match status" value="1"/>
</dbReference>
<dbReference type="Pfam" id="PF21445">
    <property type="entry name" value="ADDB_N"/>
    <property type="match status" value="1"/>
</dbReference>
<keyword evidence="8 14" id="KW-0269">Exonuclease</keyword>
<keyword evidence="13 14" id="KW-0234">DNA repair</keyword>
<comment type="subunit">
    <text evidence="14">Heterodimer of AddA and AddB.</text>
</comment>
<keyword evidence="6 14" id="KW-0378">Hydrolase</keyword>
<dbReference type="GO" id="GO:0000724">
    <property type="term" value="P:double-strand break repair via homologous recombination"/>
    <property type="evidence" value="ECO:0007669"/>
    <property type="project" value="UniProtKB-UniRule"/>
</dbReference>
<gene>
    <name evidence="14" type="primary">addB</name>
    <name evidence="17" type="ORF">BAA01_11270</name>
</gene>
<evidence type="ECO:0000313" key="17">
    <source>
        <dbReference type="EMBL" id="OUM90117.1"/>
    </source>
</evidence>
<keyword evidence="5 14" id="KW-0227">DNA damage</keyword>
<comment type="function">
    <text evidence="14">The heterodimer acts as both an ATP-dependent DNA helicase and an ATP-dependent, dual-direction single-stranded exonuclease. Recognizes the chi site generating a DNA molecule suitable for the initiation of homologous recombination. The AddB subunit has 5' -&gt; 3' nuclease activity but not helicase activity.</text>
</comment>
<evidence type="ECO:0000256" key="12">
    <source>
        <dbReference type="ARBA" id="ARBA00023125"/>
    </source>
</evidence>
<dbReference type="GO" id="GO:0051539">
    <property type="term" value="F:4 iron, 4 sulfur cluster binding"/>
    <property type="evidence" value="ECO:0007669"/>
    <property type="project" value="UniProtKB-KW"/>
</dbReference>
<evidence type="ECO:0000256" key="5">
    <source>
        <dbReference type="ARBA" id="ARBA00022763"/>
    </source>
</evidence>
<feature type="binding site" evidence="14">
    <location>
        <position position="1177"/>
    </location>
    <ligand>
        <name>[4Fe-4S] cluster</name>
        <dbReference type="ChEBI" id="CHEBI:49883"/>
    </ligand>
</feature>
<dbReference type="PROSITE" id="PS51217">
    <property type="entry name" value="UVRD_HELICASE_CTER"/>
    <property type="match status" value="1"/>
</dbReference>
<comment type="cofactor">
    <cofactor evidence="14">
        <name>[4Fe-4S] cluster</name>
        <dbReference type="ChEBI" id="CHEBI:49883"/>
    </cofactor>
    <text evidence="14">Binds 1 [4Fe-4S] cluster.</text>
</comment>
<dbReference type="GO" id="GO:0046872">
    <property type="term" value="F:metal ion binding"/>
    <property type="evidence" value="ECO:0007669"/>
    <property type="project" value="UniProtKB-KW"/>
</dbReference>
<dbReference type="GO" id="GO:0004386">
    <property type="term" value="F:helicase activity"/>
    <property type="evidence" value="ECO:0007669"/>
    <property type="project" value="UniProtKB-KW"/>
</dbReference>
<evidence type="ECO:0000256" key="10">
    <source>
        <dbReference type="ARBA" id="ARBA00023004"/>
    </source>
</evidence>
<evidence type="ECO:0000313" key="18">
    <source>
        <dbReference type="Proteomes" id="UP000196475"/>
    </source>
</evidence>
<dbReference type="Gene3D" id="3.90.320.10">
    <property type="match status" value="1"/>
</dbReference>
<keyword evidence="4 14" id="KW-0547">Nucleotide-binding</keyword>
<dbReference type="GO" id="GO:0003690">
    <property type="term" value="F:double-stranded DNA binding"/>
    <property type="evidence" value="ECO:0007669"/>
    <property type="project" value="UniProtKB-UniRule"/>
</dbReference>
<dbReference type="EMBL" id="LZRT01000021">
    <property type="protein sequence ID" value="OUM90117.1"/>
    <property type="molecule type" value="Genomic_DNA"/>
</dbReference>
<proteinExistence type="inferred from homology"/>
<keyword evidence="11 14" id="KW-0411">Iron-sulfur</keyword>
<evidence type="ECO:0000256" key="7">
    <source>
        <dbReference type="ARBA" id="ARBA00022806"/>
    </source>
</evidence>
<keyword evidence="2 14" id="KW-0540">Nuclease</keyword>
<dbReference type="InterPro" id="IPR014017">
    <property type="entry name" value="DNA_helicase_UvrD-like_C"/>
</dbReference>
<keyword evidence="9 14" id="KW-0067">ATP-binding</keyword>
<feature type="binding site" evidence="14">
    <location>
        <position position="1186"/>
    </location>
    <ligand>
        <name>[4Fe-4S] cluster</name>
        <dbReference type="ChEBI" id="CHEBI:49883"/>
    </ligand>
</feature>
<dbReference type="InterPro" id="IPR014140">
    <property type="entry name" value="DNA_helicase_suAddB"/>
</dbReference>
<keyword evidence="1 14" id="KW-0004">4Fe-4S</keyword>